<comment type="caution">
    <text evidence="3">The sequence shown here is derived from an EMBL/GenBank/DDBJ whole genome shotgun (WGS) entry which is preliminary data.</text>
</comment>
<evidence type="ECO:0000256" key="1">
    <source>
        <dbReference type="SAM" id="SignalP"/>
    </source>
</evidence>
<sequence length="383" mass="43127">MKYKTYLTTLFFSFAAMNLVNAQSGPWKKGIVEEEFIFNKAPFPSCHAATIAETPKGLVAAWFGGTKERNPDVEIYVSRKINHSWTTPVPVANGIQNDTLRYPTWNPVLYQVPGGDLLLFYKVGPKPSEWKGWMIRSKDDGITWSKPERLPKGFLGPIKNKPVLLKDGSLLCPSGVELGKTAIHFERYNVQKNKWTMMNLPPNNADYKSPLQPTILFYGKDTLQALCRSKEQAVLQTWSYDDGKTWTPLSRTSLPNNNSGIDGVTLKNGWQLLAYNHAVPNATWKKGKGPRTPLNVAISKDGKTWYASLILEDSPISQYSYPSVIQGKDGMIHIVYTWRRQKIRYVEVDPSKLPMIKIVDGKWPPMKGYTPPKGATTSDDSAR</sequence>
<dbReference type="Pfam" id="PF13088">
    <property type="entry name" value="BNR_2"/>
    <property type="match status" value="1"/>
</dbReference>
<feature type="chain" id="PRO_5018219460" evidence="1">
    <location>
        <begin position="23"/>
        <end position="383"/>
    </location>
</feature>
<evidence type="ECO:0000313" key="3">
    <source>
        <dbReference type="EMBL" id="RNI34840.1"/>
    </source>
</evidence>
<feature type="domain" description="Sialidase" evidence="2">
    <location>
        <begin position="58"/>
        <end position="334"/>
    </location>
</feature>
<dbReference type="PANTHER" id="PTHR43752:SF2">
    <property type="entry name" value="BNR_ASP-BOX REPEAT FAMILY PROTEIN"/>
    <property type="match status" value="1"/>
</dbReference>
<accession>A0A3M9NAK1</accession>
<gene>
    <name evidence="3" type="ORF">EFY79_14250</name>
</gene>
<dbReference type="Gene3D" id="2.120.10.10">
    <property type="match status" value="1"/>
</dbReference>
<dbReference type="PANTHER" id="PTHR43752">
    <property type="entry name" value="BNR/ASP-BOX REPEAT FAMILY PROTEIN"/>
    <property type="match status" value="1"/>
</dbReference>
<organism evidence="3 4">
    <name type="scientific">Hanamia caeni</name>
    <dbReference type="NCBI Taxonomy" id="2294116"/>
    <lineage>
        <taxon>Bacteria</taxon>
        <taxon>Pseudomonadati</taxon>
        <taxon>Bacteroidota</taxon>
        <taxon>Chitinophagia</taxon>
        <taxon>Chitinophagales</taxon>
        <taxon>Chitinophagaceae</taxon>
        <taxon>Hanamia</taxon>
    </lineage>
</organism>
<dbReference type="InterPro" id="IPR011040">
    <property type="entry name" value="Sialidase"/>
</dbReference>
<proteinExistence type="predicted"/>
<dbReference type="InterPro" id="IPR036278">
    <property type="entry name" value="Sialidase_sf"/>
</dbReference>
<reference evidence="3 4" key="1">
    <citation type="submission" date="2018-11" db="EMBL/GenBank/DDBJ databases">
        <title>Draft genome sequence of Ferruginibacter sp. BO-59.</title>
        <authorList>
            <person name="Im W.T."/>
        </authorList>
    </citation>
    <scope>NUCLEOTIDE SEQUENCE [LARGE SCALE GENOMIC DNA]</scope>
    <source>
        <strain evidence="3 4">BO-59</strain>
    </source>
</reference>
<keyword evidence="1" id="KW-0732">Signal</keyword>
<dbReference type="SUPFAM" id="SSF50939">
    <property type="entry name" value="Sialidases"/>
    <property type="match status" value="1"/>
</dbReference>
<evidence type="ECO:0000259" key="2">
    <source>
        <dbReference type="Pfam" id="PF13088"/>
    </source>
</evidence>
<keyword evidence="4" id="KW-1185">Reference proteome</keyword>
<dbReference type="CDD" id="cd15482">
    <property type="entry name" value="Sialidase_non-viral"/>
    <property type="match status" value="1"/>
</dbReference>
<protein>
    <submittedName>
        <fullName evidence="3">Sialidase</fullName>
    </submittedName>
</protein>
<name>A0A3M9NAK1_9BACT</name>
<feature type="signal peptide" evidence="1">
    <location>
        <begin position="1"/>
        <end position="22"/>
    </location>
</feature>
<dbReference type="EMBL" id="RJJR01000012">
    <property type="protein sequence ID" value="RNI34840.1"/>
    <property type="molecule type" value="Genomic_DNA"/>
</dbReference>
<dbReference type="AlphaFoldDB" id="A0A3M9NAK1"/>
<dbReference type="Proteomes" id="UP000267223">
    <property type="component" value="Unassembled WGS sequence"/>
</dbReference>
<dbReference type="OrthoDB" id="41724at2"/>
<evidence type="ECO:0000313" key="4">
    <source>
        <dbReference type="Proteomes" id="UP000267223"/>
    </source>
</evidence>
<dbReference type="RefSeq" id="WP_123121512.1">
    <property type="nucleotide sequence ID" value="NZ_RJJR01000012.1"/>
</dbReference>